<evidence type="ECO:0000256" key="3">
    <source>
        <dbReference type="ARBA" id="ARBA00022692"/>
    </source>
</evidence>
<dbReference type="InterPro" id="IPR003691">
    <property type="entry name" value="FluC"/>
</dbReference>
<keyword evidence="10" id="KW-0406">Ion transport</keyword>
<evidence type="ECO:0000256" key="1">
    <source>
        <dbReference type="ARBA" id="ARBA00004651"/>
    </source>
</evidence>
<keyword evidence="10" id="KW-0813">Transport</keyword>
<evidence type="ECO:0000256" key="2">
    <source>
        <dbReference type="ARBA" id="ARBA00022475"/>
    </source>
</evidence>
<evidence type="ECO:0000256" key="9">
    <source>
        <dbReference type="ARBA" id="ARBA00049940"/>
    </source>
</evidence>
<evidence type="ECO:0000256" key="10">
    <source>
        <dbReference type="HAMAP-Rule" id="MF_00454"/>
    </source>
</evidence>
<evidence type="ECO:0000313" key="11">
    <source>
        <dbReference type="EMBL" id="UOQ46011.1"/>
    </source>
</evidence>
<keyword evidence="2 10" id="KW-1003">Cell membrane</keyword>
<keyword evidence="3 10" id="KW-0812">Transmembrane</keyword>
<feature type="transmembrane region" description="Helical" evidence="10">
    <location>
        <begin position="30"/>
        <end position="50"/>
    </location>
</feature>
<dbReference type="EMBL" id="CP095073">
    <property type="protein sequence ID" value="UOQ46011.1"/>
    <property type="molecule type" value="Genomic_DNA"/>
</dbReference>
<sequence>MIPAFCVFIGGIAGAISRFELGNRLNKRSIIPWGTAAANFTGGLLLGALFHYHQEVVLPNWLWLLLGTGFCGGYTTYSTFSYETFSLMKQGKLGMAAGYLLGSILITLLGVAVIGLLI</sequence>
<reference evidence="11 12" key="1">
    <citation type="submission" date="2022-04" db="EMBL/GenBank/DDBJ databases">
        <title>Halobacillus sp. isolated from saltern.</title>
        <authorList>
            <person name="Won M."/>
            <person name="Lee C.-M."/>
            <person name="Woen H.-Y."/>
            <person name="Kwon S.-W."/>
        </authorList>
    </citation>
    <scope>NUCLEOTIDE SEQUENCE [LARGE SCALE GENOMIC DNA]</scope>
    <source>
        <strain evidence="11 12">SSBR10-3</strain>
    </source>
</reference>
<dbReference type="PANTHER" id="PTHR28259:SF1">
    <property type="entry name" value="FLUORIDE EXPORT PROTEIN 1-RELATED"/>
    <property type="match status" value="1"/>
</dbReference>
<comment type="activity regulation">
    <text evidence="10">Na(+) is not transported, but it plays an essential structural role and its presence is essential for fluoride channel function.</text>
</comment>
<evidence type="ECO:0000256" key="5">
    <source>
        <dbReference type="ARBA" id="ARBA00023136"/>
    </source>
</evidence>
<dbReference type="RefSeq" id="WP_244712990.1">
    <property type="nucleotide sequence ID" value="NZ_CP095073.1"/>
</dbReference>
<feature type="transmembrane region" description="Helical" evidence="10">
    <location>
        <begin position="57"/>
        <end position="77"/>
    </location>
</feature>
<dbReference type="HAMAP" id="MF_00454">
    <property type="entry name" value="FluC"/>
    <property type="match status" value="1"/>
</dbReference>
<comment type="similarity">
    <text evidence="7 10">Belongs to the fluoride channel Fluc/FEX (TC 1.A.43) family.</text>
</comment>
<comment type="function">
    <text evidence="9 10">Fluoride-specific ion channel. Important for reducing fluoride concentration in the cell, thus reducing its toxicity.</text>
</comment>
<dbReference type="NCBIfam" id="TIGR00494">
    <property type="entry name" value="crcB"/>
    <property type="match status" value="1"/>
</dbReference>
<name>A0ABY4ENH9_9BACI</name>
<gene>
    <name evidence="10 11" type="primary">crcB</name>
    <name evidence="10" type="synonym">fluC</name>
    <name evidence="11" type="ORF">MUN89_08875</name>
</gene>
<evidence type="ECO:0000313" key="12">
    <source>
        <dbReference type="Proteomes" id="UP000831787"/>
    </source>
</evidence>
<feature type="transmembrane region" description="Helical" evidence="10">
    <location>
        <begin position="97"/>
        <end position="117"/>
    </location>
</feature>
<dbReference type="Proteomes" id="UP000831787">
    <property type="component" value="Chromosome"/>
</dbReference>
<evidence type="ECO:0000256" key="4">
    <source>
        <dbReference type="ARBA" id="ARBA00022989"/>
    </source>
</evidence>
<feature type="binding site" evidence="10">
    <location>
        <position position="72"/>
    </location>
    <ligand>
        <name>Na(+)</name>
        <dbReference type="ChEBI" id="CHEBI:29101"/>
        <note>structural</note>
    </ligand>
</feature>
<keyword evidence="10" id="KW-0915">Sodium</keyword>
<proteinExistence type="inferred from homology"/>
<keyword evidence="5 10" id="KW-0472">Membrane</keyword>
<organism evidence="11 12">
    <name type="scientific">Halobacillus salinarum</name>
    <dbReference type="NCBI Taxonomy" id="2932257"/>
    <lineage>
        <taxon>Bacteria</taxon>
        <taxon>Bacillati</taxon>
        <taxon>Bacillota</taxon>
        <taxon>Bacilli</taxon>
        <taxon>Bacillales</taxon>
        <taxon>Bacillaceae</taxon>
        <taxon>Halobacillus</taxon>
    </lineage>
</organism>
<keyword evidence="4 10" id="KW-1133">Transmembrane helix</keyword>
<dbReference type="PANTHER" id="PTHR28259">
    <property type="entry name" value="FLUORIDE EXPORT PROTEIN 1-RELATED"/>
    <property type="match status" value="1"/>
</dbReference>
<dbReference type="Pfam" id="PF02537">
    <property type="entry name" value="CRCB"/>
    <property type="match status" value="1"/>
</dbReference>
<feature type="binding site" evidence="10">
    <location>
        <position position="75"/>
    </location>
    <ligand>
        <name>Na(+)</name>
        <dbReference type="ChEBI" id="CHEBI:29101"/>
        <note>structural</note>
    </ligand>
</feature>
<comment type="subcellular location">
    <subcellularLocation>
        <location evidence="1 10">Cell membrane</location>
        <topology evidence="1 10">Multi-pass membrane protein</topology>
    </subcellularLocation>
</comment>
<keyword evidence="10" id="KW-0479">Metal-binding</keyword>
<evidence type="ECO:0000256" key="8">
    <source>
        <dbReference type="ARBA" id="ARBA00035585"/>
    </source>
</evidence>
<keyword evidence="12" id="KW-1185">Reference proteome</keyword>
<evidence type="ECO:0000256" key="7">
    <source>
        <dbReference type="ARBA" id="ARBA00035120"/>
    </source>
</evidence>
<protein>
    <recommendedName>
        <fullName evidence="10">Fluoride-specific ion channel FluC</fullName>
    </recommendedName>
</protein>
<evidence type="ECO:0000256" key="6">
    <source>
        <dbReference type="ARBA" id="ARBA00023303"/>
    </source>
</evidence>
<keyword evidence="6 10" id="KW-0407">Ion channel</keyword>
<accession>A0ABY4ENH9</accession>
<comment type="catalytic activity">
    <reaction evidence="8">
        <text>fluoride(in) = fluoride(out)</text>
        <dbReference type="Rhea" id="RHEA:76159"/>
        <dbReference type="ChEBI" id="CHEBI:17051"/>
    </reaction>
    <physiologicalReaction direction="left-to-right" evidence="8">
        <dbReference type="Rhea" id="RHEA:76160"/>
    </physiologicalReaction>
</comment>